<dbReference type="EMBL" id="ML119683">
    <property type="protein sequence ID" value="RPA80994.1"/>
    <property type="molecule type" value="Genomic_DNA"/>
</dbReference>
<feature type="signal peptide" evidence="2">
    <location>
        <begin position="1"/>
        <end position="18"/>
    </location>
</feature>
<evidence type="ECO:0008006" key="5">
    <source>
        <dbReference type="Google" id="ProtNLM"/>
    </source>
</evidence>
<feature type="region of interest" description="Disordered" evidence="1">
    <location>
        <begin position="63"/>
        <end position="96"/>
    </location>
</feature>
<evidence type="ECO:0000256" key="1">
    <source>
        <dbReference type="SAM" id="MobiDB-lite"/>
    </source>
</evidence>
<proteinExistence type="predicted"/>
<sequence>MKIITTALVAAIVSSVWASPIVAPRSNLIVEEFDIQSAPDGTRYIISSDGIINIPDGSSPATAITLPKNSQPAAAPASQSISANPGKLDSPERDRRKPGEIDCWFEGQRVLVAGIYKHIDDVCNAFRGIYMVPEKIWRTKNILNGRGLTWYVNTYNFPITYDLGDCVPEMRNVQDRCSNYASQGYPEYDRGFYGGWYVSTNGNVFTLVKTSKS</sequence>
<feature type="chain" id="PRO_5018142473" description="Ecp2 effector protein domain-containing protein" evidence="2">
    <location>
        <begin position="19"/>
        <end position="213"/>
    </location>
</feature>
<evidence type="ECO:0000256" key="2">
    <source>
        <dbReference type="SAM" id="SignalP"/>
    </source>
</evidence>
<protein>
    <recommendedName>
        <fullName evidence="5">Ecp2 effector protein domain-containing protein</fullName>
    </recommendedName>
</protein>
<dbReference type="Proteomes" id="UP000275078">
    <property type="component" value="Unassembled WGS sequence"/>
</dbReference>
<gene>
    <name evidence="3" type="ORF">BJ508DRAFT_306948</name>
</gene>
<feature type="compositionally biased region" description="Low complexity" evidence="1">
    <location>
        <begin position="67"/>
        <end position="85"/>
    </location>
</feature>
<keyword evidence="4" id="KW-1185">Reference proteome</keyword>
<organism evidence="3 4">
    <name type="scientific">Ascobolus immersus RN42</name>
    <dbReference type="NCBI Taxonomy" id="1160509"/>
    <lineage>
        <taxon>Eukaryota</taxon>
        <taxon>Fungi</taxon>
        <taxon>Dikarya</taxon>
        <taxon>Ascomycota</taxon>
        <taxon>Pezizomycotina</taxon>
        <taxon>Pezizomycetes</taxon>
        <taxon>Pezizales</taxon>
        <taxon>Ascobolaceae</taxon>
        <taxon>Ascobolus</taxon>
    </lineage>
</organism>
<evidence type="ECO:0000313" key="4">
    <source>
        <dbReference type="Proteomes" id="UP000275078"/>
    </source>
</evidence>
<name>A0A3N4IH65_ASCIM</name>
<keyword evidence="2" id="KW-0732">Signal</keyword>
<dbReference type="AlphaFoldDB" id="A0A3N4IH65"/>
<reference evidence="3 4" key="1">
    <citation type="journal article" date="2018" name="Nat. Ecol. Evol.">
        <title>Pezizomycetes genomes reveal the molecular basis of ectomycorrhizal truffle lifestyle.</title>
        <authorList>
            <person name="Murat C."/>
            <person name="Payen T."/>
            <person name="Noel B."/>
            <person name="Kuo A."/>
            <person name="Morin E."/>
            <person name="Chen J."/>
            <person name="Kohler A."/>
            <person name="Krizsan K."/>
            <person name="Balestrini R."/>
            <person name="Da Silva C."/>
            <person name="Montanini B."/>
            <person name="Hainaut M."/>
            <person name="Levati E."/>
            <person name="Barry K.W."/>
            <person name="Belfiori B."/>
            <person name="Cichocki N."/>
            <person name="Clum A."/>
            <person name="Dockter R.B."/>
            <person name="Fauchery L."/>
            <person name="Guy J."/>
            <person name="Iotti M."/>
            <person name="Le Tacon F."/>
            <person name="Lindquist E.A."/>
            <person name="Lipzen A."/>
            <person name="Malagnac F."/>
            <person name="Mello A."/>
            <person name="Molinier V."/>
            <person name="Miyauchi S."/>
            <person name="Poulain J."/>
            <person name="Riccioni C."/>
            <person name="Rubini A."/>
            <person name="Sitrit Y."/>
            <person name="Splivallo R."/>
            <person name="Traeger S."/>
            <person name="Wang M."/>
            <person name="Zifcakova L."/>
            <person name="Wipf D."/>
            <person name="Zambonelli A."/>
            <person name="Paolocci F."/>
            <person name="Nowrousian M."/>
            <person name="Ottonello S."/>
            <person name="Baldrian P."/>
            <person name="Spatafora J.W."/>
            <person name="Henrissat B."/>
            <person name="Nagy L.G."/>
            <person name="Aury J.M."/>
            <person name="Wincker P."/>
            <person name="Grigoriev I.V."/>
            <person name="Bonfante P."/>
            <person name="Martin F.M."/>
        </authorList>
    </citation>
    <scope>NUCLEOTIDE SEQUENCE [LARGE SCALE GENOMIC DNA]</scope>
    <source>
        <strain evidence="3 4">RN42</strain>
    </source>
</reference>
<evidence type="ECO:0000313" key="3">
    <source>
        <dbReference type="EMBL" id="RPA80994.1"/>
    </source>
</evidence>
<accession>A0A3N4IH65</accession>